<dbReference type="Proteomes" id="UP000198683">
    <property type="component" value="Unassembled WGS sequence"/>
</dbReference>
<reference evidence="2 3" key="1">
    <citation type="submission" date="2016-10" db="EMBL/GenBank/DDBJ databases">
        <authorList>
            <person name="de Groot N.N."/>
        </authorList>
    </citation>
    <scope>NUCLEOTIDE SEQUENCE [LARGE SCALE GENOMIC DNA]</scope>
    <source>
        <strain evidence="2 3">CGMCC 4.5681</strain>
    </source>
</reference>
<dbReference type="InterPro" id="IPR027805">
    <property type="entry name" value="Transposase_HTH_dom"/>
</dbReference>
<dbReference type="AlphaFoldDB" id="A0A1G9S9P9"/>
<protein>
    <recommendedName>
        <fullName evidence="1">Transposase Helix-turn-helix domain-containing protein</fullName>
    </recommendedName>
</protein>
<proteinExistence type="predicted"/>
<gene>
    <name evidence="2" type="ORF">SAMN05421874_1541</name>
</gene>
<accession>A0A1G9S9P9</accession>
<organism evidence="2 3">
    <name type="scientific">Nonomuraea maritima</name>
    <dbReference type="NCBI Taxonomy" id="683260"/>
    <lineage>
        <taxon>Bacteria</taxon>
        <taxon>Bacillati</taxon>
        <taxon>Actinomycetota</taxon>
        <taxon>Actinomycetes</taxon>
        <taxon>Streptosporangiales</taxon>
        <taxon>Streptosporangiaceae</taxon>
        <taxon>Nonomuraea</taxon>
    </lineage>
</organism>
<dbReference type="EMBL" id="FNFB01000054">
    <property type="protein sequence ID" value="SDM32199.1"/>
    <property type="molecule type" value="Genomic_DNA"/>
</dbReference>
<feature type="non-terminal residue" evidence="2">
    <location>
        <position position="63"/>
    </location>
</feature>
<keyword evidence="3" id="KW-1185">Reference proteome</keyword>
<sequence length="63" mass="7153">MFYRAALPLSSRTLSYLSGILRRHRKQIGSPWRRLAPGQQALLVLVHLRKGEPLREVAAGFNV</sequence>
<feature type="domain" description="Transposase Helix-turn-helix" evidence="1">
    <location>
        <begin position="34"/>
        <end position="63"/>
    </location>
</feature>
<evidence type="ECO:0000313" key="3">
    <source>
        <dbReference type="Proteomes" id="UP000198683"/>
    </source>
</evidence>
<name>A0A1G9S9P9_9ACTN</name>
<dbReference type="Pfam" id="PF13613">
    <property type="entry name" value="HTH_Tnp_4"/>
    <property type="match status" value="1"/>
</dbReference>
<evidence type="ECO:0000259" key="1">
    <source>
        <dbReference type="Pfam" id="PF13613"/>
    </source>
</evidence>
<evidence type="ECO:0000313" key="2">
    <source>
        <dbReference type="EMBL" id="SDM32199.1"/>
    </source>
</evidence>